<keyword evidence="1" id="KW-1133">Transmembrane helix</keyword>
<evidence type="ECO:0000313" key="3">
    <source>
        <dbReference type="Proteomes" id="UP000473091"/>
    </source>
</evidence>
<gene>
    <name evidence="2" type="ORF">F0Q01_10335</name>
</gene>
<feature type="transmembrane region" description="Helical" evidence="1">
    <location>
        <begin position="78"/>
        <end position="98"/>
    </location>
</feature>
<feature type="transmembrane region" description="Helical" evidence="1">
    <location>
        <begin position="275"/>
        <end position="303"/>
    </location>
</feature>
<name>A0A6M0LIH3_PSEXY</name>
<evidence type="ECO:0000313" key="2">
    <source>
        <dbReference type="EMBL" id="NEX02274.1"/>
    </source>
</evidence>
<feature type="transmembrane region" description="Helical" evidence="1">
    <location>
        <begin position="213"/>
        <end position="232"/>
    </location>
</feature>
<dbReference type="Proteomes" id="UP000473091">
    <property type="component" value="Unassembled WGS sequence"/>
</dbReference>
<feature type="transmembrane region" description="Helical" evidence="1">
    <location>
        <begin position="165"/>
        <end position="198"/>
    </location>
</feature>
<reference evidence="2 3" key="2">
    <citation type="submission" date="2020-03" db="EMBL/GenBank/DDBJ databases">
        <title>Investigating the evolutionary divergence of the Butyrivibrio group.</title>
        <authorList>
            <person name="Skvortsov T."/>
            <person name="Santos F.G."/>
            <person name="Ting K.S."/>
            <person name="Creevey C.J."/>
        </authorList>
    </citation>
    <scope>NUCLEOTIDE SEQUENCE [LARGE SCALE GENOMIC DNA]</scope>
    <source>
        <strain evidence="2 3">MZ8</strain>
    </source>
</reference>
<feature type="transmembrane region" description="Helical" evidence="1">
    <location>
        <begin position="309"/>
        <end position="330"/>
    </location>
</feature>
<proteinExistence type="predicted"/>
<feature type="transmembrane region" description="Helical" evidence="1">
    <location>
        <begin position="337"/>
        <end position="355"/>
    </location>
</feature>
<feature type="transmembrane region" description="Helical" evidence="1">
    <location>
        <begin position="132"/>
        <end position="153"/>
    </location>
</feature>
<sequence>MKVRLNDSVKNFIFDKVYVAIVTISALIGYGYQITHCSYGVDDVIYDWYIDSGRLVSMGRFTPWLINKFFKINEFTPFIIDFIGVILIILAGTVLCAVFEDAIGAGKVPSWIYGVFTSLMLVYPMNGEVYIYYMHNGMGVAFLLSAIAVYLMYKVQGQKLKGQLLNDLIAVVLMVFGLCCYESFSLVIVTLGVCIVLLKSFSGEKLGIKADGLWVVTVVVATAVAMVLRSVITRILCAAMGLEVYQTSGGMIGWQFADNAGEIWTTLKNQLMSNYIFYGAGYFPITLFLIAAAALIVMCVYFSIKNKDIWPIVLAVLVVIGQFSISFLIGVMQLYRMCQSIVVLVAFIVFAVMIILSKYKVGRIVAMVLSVLVVFEAAREINQLFAFEYNMCERCADKVKSIGEYLDANYDLSQQKIVFVGDFTRSIEEADYLFISAGEPGYRFLNWCDVHVYDYDPAVVAAGRFYKIETITDGDVLTWSTNAYGYHNWATQRLFGHYGYDIRITDTAEEYYKIIDKYKDEYSDTDEDYLEIDGYVVVVLK</sequence>
<keyword evidence="1" id="KW-0472">Membrane</keyword>
<protein>
    <recommendedName>
        <fullName evidence="4">Glucosyl transferase GtrII</fullName>
    </recommendedName>
</protein>
<feature type="transmembrane region" description="Helical" evidence="1">
    <location>
        <begin position="110"/>
        <end position="126"/>
    </location>
</feature>
<dbReference type="Pfam" id="PF14264">
    <property type="entry name" value="Glucos_trans_II"/>
    <property type="match status" value="1"/>
</dbReference>
<dbReference type="EMBL" id="VTVE01000003">
    <property type="protein sequence ID" value="NEX02274.1"/>
    <property type="molecule type" value="Genomic_DNA"/>
</dbReference>
<evidence type="ECO:0000256" key="1">
    <source>
        <dbReference type="SAM" id="Phobius"/>
    </source>
</evidence>
<dbReference type="InterPro" id="IPR025686">
    <property type="entry name" value="Glucos_trans_II"/>
</dbReference>
<dbReference type="AlphaFoldDB" id="A0A6M0LIH3"/>
<reference evidence="2 3" key="1">
    <citation type="submission" date="2019-09" db="EMBL/GenBank/DDBJ databases">
        <authorList>
            <person name="Pidcock S.E."/>
            <person name="Huws S.A."/>
        </authorList>
    </citation>
    <scope>NUCLEOTIDE SEQUENCE [LARGE SCALE GENOMIC DNA]</scope>
    <source>
        <strain evidence="2 3">MZ8</strain>
    </source>
</reference>
<accession>A0A6M0LIH3</accession>
<keyword evidence="1" id="KW-0812">Transmembrane</keyword>
<evidence type="ECO:0008006" key="4">
    <source>
        <dbReference type="Google" id="ProtNLM"/>
    </source>
</evidence>
<organism evidence="2 3">
    <name type="scientific">Pseudobutyrivibrio xylanivorans</name>
    <dbReference type="NCBI Taxonomy" id="185007"/>
    <lineage>
        <taxon>Bacteria</taxon>
        <taxon>Bacillati</taxon>
        <taxon>Bacillota</taxon>
        <taxon>Clostridia</taxon>
        <taxon>Lachnospirales</taxon>
        <taxon>Lachnospiraceae</taxon>
        <taxon>Pseudobutyrivibrio</taxon>
    </lineage>
</organism>
<comment type="caution">
    <text evidence="2">The sequence shown here is derived from an EMBL/GenBank/DDBJ whole genome shotgun (WGS) entry which is preliminary data.</text>
</comment>
<feature type="transmembrane region" description="Helical" evidence="1">
    <location>
        <begin position="12"/>
        <end position="32"/>
    </location>
</feature>